<dbReference type="InterPro" id="IPR049730">
    <property type="entry name" value="SNF2/RAD54-like_C"/>
</dbReference>
<evidence type="ECO:0000259" key="4">
    <source>
        <dbReference type="PROSITE" id="PS51194"/>
    </source>
</evidence>
<dbReference type="PANTHER" id="PTHR45626">
    <property type="entry name" value="TRANSCRIPTION TERMINATION FACTOR 2-RELATED"/>
    <property type="match status" value="1"/>
</dbReference>
<dbReference type="PROSITE" id="PS51194">
    <property type="entry name" value="HELICASE_CTER"/>
    <property type="match status" value="1"/>
</dbReference>
<dbReference type="Proteomes" id="UP001428817">
    <property type="component" value="Unassembled WGS sequence"/>
</dbReference>
<evidence type="ECO:0000256" key="1">
    <source>
        <dbReference type="ARBA" id="ARBA00022741"/>
    </source>
</evidence>
<feature type="domain" description="Helicase C-terminal" evidence="4">
    <location>
        <begin position="98"/>
        <end position="252"/>
    </location>
</feature>
<evidence type="ECO:0000256" key="2">
    <source>
        <dbReference type="ARBA" id="ARBA00022801"/>
    </source>
</evidence>
<name>A0ABP9Q0I3_9PSEU</name>
<dbReference type="SMART" id="SM00490">
    <property type="entry name" value="HELICc"/>
    <property type="match status" value="1"/>
</dbReference>
<accession>A0ABP9Q0I3</accession>
<keyword evidence="1" id="KW-0547">Nucleotide-binding</keyword>
<proteinExistence type="predicted"/>
<organism evidence="5 6">
    <name type="scientific">Pseudonocardia eucalypti</name>
    <dbReference type="NCBI Taxonomy" id="648755"/>
    <lineage>
        <taxon>Bacteria</taxon>
        <taxon>Bacillati</taxon>
        <taxon>Actinomycetota</taxon>
        <taxon>Actinomycetes</taxon>
        <taxon>Pseudonocardiales</taxon>
        <taxon>Pseudonocardiaceae</taxon>
        <taxon>Pseudonocardia</taxon>
    </lineage>
</organism>
<dbReference type="EMBL" id="BAABJP010000008">
    <property type="protein sequence ID" value="GAA5154488.1"/>
    <property type="molecule type" value="Genomic_DNA"/>
</dbReference>
<dbReference type="CDD" id="cd18793">
    <property type="entry name" value="SF2_C_SNF"/>
    <property type="match status" value="1"/>
</dbReference>
<sequence>MINLLRIVDPRLAYRLEERFDPADDIFHDADEFRGAVSRRYLRRAQNDVLQELPPLTLVDVPIDLNSDEIDRYKAAVASGHMTHMRIAASSSGSKMAALRDIADEARNADRKMVVFSEYVHVLNAAAASIGSESYVIHGTVSDKEKAQREEDFKKQSGFAALVGQIKVIGVGKNYQQASVVVLMEPQFTPAAEHQAIARAHRMGQTESVVCHRLVAMGTVDERIVKIVALKSLLINELSHKSNLEEELRKFGGKEVNQTELVREEQRRLGVTPPPQSQSG</sequence>
<evidence type="ECO:0000313" key="5">
    <source>
        <dbReference type="EMBL" id="GAA5154488.1"/>
    </source>
</evidence>
<gene>
    <name evidence="5" type="ORF">GCM10023321_26380</name>
</gene>
<reference evidence="6" key="1">
    <citation type="journal article" date="2019" name="Int. J. Syst. Evol. Microbiol.">
        <title>The Global Catalogue of Microorganisms (GCM) 10K type strain sequencing project: providing services to taxonomists for standard genome sequencing and annotation.</title>
        <authorList>
            <consortium name="The Broad Institute Genomics Platform"/>
            <consortium name="The Broad Institute Genome Sequencing Center for Infectious Disease"/>
            <person name="Wu L."/>
            <person name="Ma J."/>
        </authorList>
    </citation>
    <scope>NUCLEOTIDE SEQUENCE [LARGE SCALE GENOMIC DNA]</scope>
    <source>
        <strain evidence="6">JCM 18303</strain>
    </source>
</reference>
<dbReference type="SUPFAM" id="SSF52540">
    <property type="entry name" value="P-loop containing nucleoside triphosphate hydrolases"/>
    <property type="match status" value="1"/>
</dbReference>
<evidence type="ECO:0000256" key="3">
    <source>
        <dbReference type="ARBA" id="ARBA00022840"/>
    </source>
</evidence>
<protein>
    <recommendedName>
        <fullName evidence="4">Helicase C-terminal domain-containing protein</fullName>
    </recommendedName>
</protein>
<dbReference type="InterPro" id="IPR027417">
    <property type="entry name" value="P-loop_NTPase"/>
</dbReference>
<keyword evidence="2" id="KW-0378">Hydrolase</keyword>
<keyword evidence="6" id="KW-1185">Reference proteome</keyword>
<dbReference type="Pfam" id="PF00271">
    <property type="entry name" value="Helicase_C"/>
    <property type="match status" value="1"/>
</dbReference>
<evidence type="ECO:0000313" key="6">
    <source>
        <dbReference type="Proteomes" id="UP001428817"/>
    </source>
</evidence>
<dbReference type="InterPro" id="IPR050628">
    <property type="entry name" value="SNF2_RAD54_helicase_TF"/>
</dbReference>
<keyword evidence="3" id="KW-0067">ATP-binding</keyword>
<dbReference type="Gene3D" id="3.40.50.300">
    <property type="entry name" value="P-loop containing nucleotide triphosphate hydrolases"/>
    <property type="match status" value="1"/>
</dbReference>
<comment type="caution">
    <text evidence="5">The sequence shown here is derived from an EMBL/GenBank/DDBJ whole genome shotgun (WGS) entry which is preliminary data.</text>
</comment>
<dbReference type="InterPro" id="IPR001650">
    <property type="entry name" value="Helicase_C-like"/>
</dbReference>